<gene>
    <name evidence="1" type="ORF">GS398_16505</name>
</gene>
<dbReference type="RefSeq" id="WP_160907919.1">
    <property type="nucleotide sequence ID" value="NZ_WVHS01000004.1"/>
</dbReference>
<proteinExistence type="predicted"/>
<comment type="caution">
    <text evidence="1">The sequence shown here is derived from an EMBL/GenBank/DDBJ whole genome shotgun (WGS) entry which is preliminary data.</text>
</comment>
<dbReference type="EMBL" id="WVHS01000004">
    <property type="protein sequence ID" value="MXV16904.1"/>
    <property type="molecule type" value="Genomic_DNA"/>
</dbReference>
<accession>A0A7K1Y0V3</accession>
<evidence type="ECO:0000313" key="2">
    <source>
        <dbReference type="Proteomes" id="UP000451233"/>
    </source>
</evidence>
<sequence>MSNQNEKALGAAGYQRSAYEPNKWINTINGHSVTQYDGGSTTFSTSRHNTYGAGMSQTDFAARLKK</sequence>
<dbReference type="Proteomes" id="UP000451233">
    <property type="component" value="Unassembled WGS sequence"/>
</dbReference>
<dbReference type="AlphaFoldDB" id="A0A7K1Y0V3"/>
<protein>
    <submittedName>
        <fullName evidence="1">Uncharacterized protein</fullName>
    </submittedName>
</protein>
<reference evidence="1 2" key="1">
    <citation type="submission" date="2019-11" db="EMBL/GenBank/DDBJ databases">
        <title>Pedobacter sp. HMF7056 Genome sequencing and assembly.</title>
        <authorList>
            <person name="Kang H."/>
            <person name="Kim H."/>
            <person name="Joh K."/>
        </authorList>
    </citation>
    <scope>NUCLEOTIDE SEQUENCE [LARGE SCALE GENOMIC DNA]</scope>
    <source>
        <strain evidence="1 2">HMF7056</strain>
    </source>
</reference>
<organism evidence="1 2">
    <name type="scientific">Hufsiella ginkgonis</name>
    <dbReference type="NCBI Taxonomy" id="2695274"/>
    <lineage>
        <taxon>Bacteria</taxon>
        <taxon>Pseudomonadati</taxon>
        <taxon>Bacteroidota</taxon>
        <taxon>Sphingobacteriia</taxon>
        <taxon>Sphingobacteriales</taxon>
        <taxon>Sphingobacteriaceae</taxon>
        <taxon>Hufsiella</taxon>
    </lineage>
</organism>
<name>A0A7K1Y0V3_9SPHI</name>
<evidence type="ECO:0000313" key="1">
    <source>
        <dbReference type="EMBL" id="MXV16904.1"/>
    </source>
</evidence>
<keyword evidence="2" id="KW-1185">Reference proteome</keyword>